<comment type="similarity">
    <text evidence="5 6">Belongs to the TRAFAC class myosin-kinesin ATPase superfamily. Kinesin family.</text>
</comment>
<accession>A0A139A5I0</accession>
<dbReference type="GO" id="GO:0003777">
    <property type="term" value="F:microtubule motor activity"/>
    <property type="evidence" value="ECO:0007669"/>
    <property type="project" value="InterPro"/>
</dbReference>
<evidence type="ECO:0000256" key="6">
    <source>
        <dbReference type="RuleBase" id="RU000394"/>
    </source>
</evidence>
<proteinExistence type="inferred from homology"/>
<dbReference type="STRING" id="1344416.A0A139A5I0"/>
<dbReference type="AlphaFoldDB" id="A0A139A5I0"/>
<keyword evidence="10" id="KW-1185">Reference proteome</keyword>
<keyword evidence="1 6" id="KW-0493">Microtubule</keyword>
<evidence type="ECO:0000313" key="9">
    <source>
        <dbReference type="EMBL" id="KXS12050.1"/>
    </source>
</evidence>
<dbReference type="InterPro" id="IPR019821">
    <property type="entry name" value="Kinesin_motor_CS"/>
</dbReference>
<dbReference type="InterPro" id="IPR027640">
    <property type="entry name" value="Kinesin-like_fam"/>
</dbReference>
<dbReference type="Pfam" id="PF00225">
    <property type="entry name" value="Kinesin"/>
    <property type="match status" value="1"/>
</dbReference>
<dbReference type="PANTHER" id="PTHR47969">
    <property type="entry name" value="CHROMOSOME-ASSOCIATED KINESIN KIF4A-RELATED"/>
    <property type="match status" value="1"/>
</dbReference>
<dbReference type="SUPFAM" id="SSF52540">
    <property type="entry name" value="P-loop containing nucleoside triphosphate hydrolases"/>
    <property type="match status" value="1"/>
</dbReference>
<evidence type="ECO:0000256" key="2">
    <source>
        <dbReference type="ARBA" id="ARBA00022741"/>
    </source>
</evidence>
<dbReference type="OrthoDB" id="3176171at2759"/>
<organism evidence="9 10">
    <name type="scientific">Gonapodya prolifera (strain JEL478)</name>
    <name type="common">Monoblepharis prolifera</name>
    <dbReference type="NCBI Taxonomy" id="1344416"/>
    <lineage>
        <taxon>Eukaryota</taxon>
        <taxon>Fungi</taxon>
        <taxon>Fungi incertae sedis</taxon>
        <taxon>Chytridiomycota</taxon>
        <taxon>Chytridiomycota incertae sedis</taxon>
        <taxon>Monoblepharidomycetes</taxon>
        <taxon>Monoblepharidales</taxon>
        <taxon>Gonapodyaceae</taxon>
        <taxon>Gonapodya</taxon>
    </lineage>
</organism>
<gene>
    <name evidence="9" type="ORF">M427DRAFT_413048</name>
</gene>
<dbReference type="Proteomes" id="UP000070544">
    <property type="component" value="Unassembled WGS sequence"/>
</dbReference>
<dbReference type="InterPro" id="IPR036961">
    <property type="entry name" value="Kinesin_motor_dom_sf"/>
</dbReference>
<sequence>MQGTAKRIQKTSSLAPVKVTLRVRPTLPSERSHRAAFVRVLDSCNVSIPNPRMIAEDLTYTFDRVWDGDSQEAIFAECEEIVAGVLAGVNATIFAYGMTGAGKTFSMLGSVTSPGIVPRTVQTLLQTSQQKRLNLTLRASFLEIYNEKVFDLIAHDSITANGLDLREDANRNIYVAGISEVLVDNYPDFERTLSSAIKNRATAATKLNEHSSRSHFVTLLTATVKTPLSDGSFQTFSAKLNLIDLAGSEDNKRTGNTGLRMVESGSINKSLFVLGQCVEALNKGQMRVPYRDSKMTRLLQDSLGGKAKAMIIACVGSQEEYANDTYNTLNFAAKSKLIVNKVEVNEEIERTRKIPSRSGDEEQVDLDRNGKRERGNDSDQGAKEIKGRAKRARQGWLGEAQREPVGKGSENSGSIWSSGGGKGELPTTIREQMKDIAKTALAELIGSSGSTVPGSVANLHRYHPPRDTSLSDVTNLLETDNVRHARRPKLGKVHQENGVEELVGKRGVDGEDDIASEEGQVVRIDLGKIKQTLLLVLNSGDEAKIKKLKGIGNKRALQILEYWKENGNFHQVADLTDAGFSKPFVDTLIKSNLGLDVL</sequence>
<dbReference type="GO" id="GO:0051231">
    <property type="term" value="P:spindle elongation"/>
    <property type="evidence" value="ECO:0007669"/>
    <property type="project" value="TreeGrafter"/>
</dbReference>
<evidence type="ECO:0000256" key="3">
    <source>
        <dbReference type="ARBA" id="ARBA00022840"/>
    </source>
</evidence>
<dbReference type="SMART" id="SM00129">
    <property type="entry name" value="KISc"/>
    <property type="match status" value="1"/>
</dbReference>
<evidence type="ECO:0000256" key="1">
    <source>
        <dbReference type="ARBA" id="ARBA00022701"/>
    </source>
</evidence>
<evidence type="ECO:0000256" key="5">
    <source>
        <dbReference type="PROSITE-ProRule" id="PRU00283"/>
    </source>
</evidence>
<feature type="binding site" evidence="5">
    <location>
        <begin position="97"/>
        <end position="104"/>
    </location>
    <ligand>
        <name>ATP</name>
        <dbReference type="ChEBI" id="CHEBI:30616"/>
    </ligand>
</feature>
<dbReference type="PANTHER" id="PTHR47969:SF9">
    <property type="entry name" value="KINESIN-LIKE PROTEIN"/>
    <property type="match status" value="1"/>
</dbReference>
<evidence type="ECO:0000259" key="8">
    <source>
        <dbReference type="PROSITE" id="PS50067"/>
    </source>
</evidence>
<feature type="compositionally biased region" description="Basic and acidic residues" evidence="7">
    <location>
        <begin position="365"/>
        <end position="387"/>
    </location>
</feature>
<dbReference type="CDD" id="cd00106">
    <property type="entry name" value="KISc"/>
    <property type="match status" value="1"/>
</dbReference>
<dbReference type="InterPro" id="IPR010994">
    <property type="entry name" value="RuvA_2-like"/>
</dbReference>
<dbReference type="GO" id="GO:0008017">
    <property type="term" value="F:microtubule binding"/>
    <property type="evidence" value="ECO:0007669"/>
    <property type="project" value="InterPro"/>
</dbReference>
<keyword evidence="2 5" id="KW-0547">Nucleotide-binding</keyword>
<dbReference type="GO" id="GO:0007018">
    <property type="term" value="P:microtubule-based movement"/>
    <property type="evidence" value="ECO:0007669"/>
    <property type="project" value="InterPro"/>
</dbReference>
<evidence type="ECO:0000256" key="4">
    <source>
        <dbReference type="ARBA" id="ARBA00023175"/>
    </source>
</evidence>
<reference evidence="9 10" key="1">
    <citation type="journal article" date="2015" name="Genome Biol. Evol.">
        <title>Phylogenomic analyses indicate that early fungi evolved digesting cell walls of algal ancestors of land plants.</title>
        <authorList>
            <person name="Chang Y."/>
            <person name="Wang S."/>
            <person name="Sekimoto S."/>
            <person name="Aerts A.L."/>
            <person name="Choi C."/>
            <person name="Clum A."/>
            <person name="LaButti K.M."/>
            <person name="Lindquist E.A."/>
            <person name="Yee Ngan C."/>
            <person name="Ohm R.A."/>
            <person name="Salamov A.A."/>
            <person name="Grigoriev I.V."/>
            <person name="Spatafora J.W."/>
            <person name="Berbee M.L."/>
        </authorList>
    </citation>
    <scope>NUCLEOTIDE SEQUENCE [LARGE SCALE GENOMIC DNA]</scope>
    <source>
        <strain evidence="9 10">JEL478</strain>
    </source>
</reference>
<dbReference type="SUPFAM" id="SSF47781">
    <property type="entry name" value="RuvA domain 2-like"/>
    <property type="match status" value="1"/>
</dbReference>
<dbReference type="PRINTS" id="PR00380">
    <property type="entry name" value="KINESINHEAVY"/>
</dbReference>
<dbReference type="EMBL" id="KQ965792">
    <property type="protein sequence ID" value="KXS12050.1"/>
    <property type="molecule type" value="Genomic_DNA"/>
</dbReference>
<evidence type="ECO:0000313" key="10">
    <source>
        <dbReference type="Proteomes" id="UP000070544"/>
    </source>
</evidence>
<protein>
    <recommendedName>
        <fullName evidence="6">Kinesin-like protein</fullName>
    </recommendedName>
</protein>
<dbReference type="GO" id="GO:0005874">
    <property type="term" value="C:microtubule"/>
    <property type="evidence" value="ECO:0007669"/>
    <property type="project" value="UniProtKB-KW"/>
</dbReference>
<feature type="domain" description="Kinesin motor" evidence="8">
    <location>
        <begin position="16"/>
        <end position="338"/>
    </location>
</feature>
<dbReference type="Gene3D" id="1.10.150.280">
    <property type="entry name" value="AF1531-like domain"/>
    <property type="match status" value="1"/>
</dbReference>
<dbReference type="InterPro" id="IPR001752">
    <property type="entry name" value="Kinesin_motor_dom"/>
</dbReference>
<dbReference type="PROSITE" id="PS00411">
    <property type="entry name" value="KINESIN_MOTOR_1"/>
    <property type="match status" value="1"/>
</dbReference>
<dbReference type="InterPro" id="IPR027417">
    <property type="entry name" value="P-loop_NTPase"/>
</dbReference>
<dbReference type="Gene3D" id="3.40.850.10">
    <property type="entry name" value="Kinesin motor domain"/>
    <property type="match status" value="1"/>
</dbReference>
<dbReference type="PROSITE" id="PS50067">
    <property type="entry name" value="KINESIN_MOTOR_2"/>
    <property type="match status" value="1"/>
</dbReference>
<dbReference type="GO" id="GO:0005524">
    <property type="term" value="F:ATP binding"/>
    <property type="evidence" value="ECO:0007669"/>
    <property type="project" value="UniProtKB-UniRule"/>
</dbReference>
<dbReference type="GO" id="GO:0005875">
    <property type="term" value="C:microtubule associated complex"/>
    <property type="evidence" value="ECO:0007669"/>
    <property type="project" value="TreeGrafter"/>
</dbReference>
<keyword evidence="4 5" id="KW-0505">Motor protein</keyword>
<evidence type="ECO:0000256" key="7">
    <source>
        <dbReference type="SAM" id="MobiDB-lite"/>
    </source>
</evidence>
<keyword evidence="3 5" id="KW-0067">ATP-binding</keyword>
<dbReference type="GO" id="GO:0007052">
    <property type="term" value="P:mitotic spindle organization"/>
    <property type="evidence" value="ECO:0007669"/>
    <property type="project" value="TreeGrafter"/>
</dbReference>
<feature type="region of interest" description="Disordered" evidence="7">
    <location>
        <begin position="348"/>
        <end position="424"/>
    </location>
</feature>
<feature type="compositionally biased region" description="Low complexity" evidence="7">
    <location>
        <begin position="408"/>
        <end position="417"/>
    </location>
</feature>
<name>A0A139A5I0_GONPJ</name>